<evidence type="ECO:0000313" key="19">
    <source>
        <dbReference type="Proteomes" id="UP000250369"/>
    </source>
</evidence>
<dbReference type="EMBL" id="QMFB01000008">
    <property type="protein sequence ID" value="RAV20449.1"/>
    <property type="molecule type" value="Genomic_DNA"/>
</dbReference>
<dbReference type="AlphaFoldDB" id="A0A329MKS3"/>
<dbReference type="Pfam" id="PF00512">
    <property type="entry name" value="HisKA"/>
    <property type="match status" value="1"/>
</dbReference>
<evidence type="ECO:0000256" key="14">
    <source>
        <dbReference type="SAM" id="Coils"/>
    </source>
</evidence>
<keyword evidence="13 15" id="KW-0472">Membrane</keyword>
<dbReference type="EC" id="2.7.13.3" evidence="3"/>
<dbReference type="InterPro" id="IPR003660">
    <property type="entry name" value="HAMP_dom"/>
</dbReference>
<comment type="subcellular location">
    <subcellularLocation>
        <location evidence="2">Cell membrane</location>
        <topology evidence="2">Multi-pass membrane protein</topology>
    </subcellularLocation>
</comment>
<dbReference type="InterPro" id="IPR005467">
    <property type="entry name" value="His_kinase_dom"/>
</dbReference>
<evidence type="ECO:0000259" key="16">
    <source>
        <dbReference type="PROSITE" id="PS50109"/>
    </source>
</evidence>
<keyword evidence="9 18" id="KW-0418">Kinase</keyword>
<dbReference type="SMART" id="SM00304">
    <property type="entry name" value="HAMP"/>
    <property type="match status" value="1"/>
</dbReference>
<gene>
    <name evidence="18" type="ORF">DQG23_15925</name>
</gene>
<organism evidence="18 19">
    <name type="scientific">Paenibacillus contaminans</name>
    <dbReference type="NCBI Taxonomy" id="450362"/>
    <lineage>
        <taxon>Bacteria</taxon>
        <taxon>Bacillati</taxon>
        <taxon>Bacillota</taxon>
        <taxon>Bacilli</taxon>
        <taxon>Bacillales</taxon>
        <taxon>Paenibacillaceae</taxon>
        <taxon>Paenibacillus</taxon>
    </lineage>
</organism>
<dbReference type="Pfam" id="PF02518">
    <property type="entry name" value="HATPase_c"/>
    <property type="match status" value="1"/>
</dbReference>
<dbReference type="Gene3D" id="1.10.287.130">
    <property type="match status" value="1"/>
</dbReference>
<dbReference type="RefSeq" id="WP_113031846.1">
    <property type="nucleotide sequence ID" value="NZ_QMFB01000008.1"/>
</dbReference>
<feature type="transmembrane region" description="Helical" evidence="15">
    <location>
        <begin position="183"/>
        <end position="205"/>
    </location>
</feature>
<dbReference type="Gene3D" id="6.10.340.10">
    <property type="match status" value="1"/>
</dbReference>
<reference evidence="18 19" key="1">
    <citation type="journal article" date="2009" name="Int. J. Syst. Evol. Microbiol.">
        <title>Paenibacillus contaminans sp. nov., isolated from a contaminated laboratory plate.</title>
        <authorList>
            <person name="Chou J.H."/>
            <person name="Lee J.H."/>
            <person name="Lin M.C."/>
            <person name="Chang P.S."/>
            <person name="Arun A.B."/>
            <person name="Young C.C."/>
            <person name="Chen W.M."/>
        </authorList>
    </citation>
    <scope>NUCLEOTIDE SEQUENCE [LARGE SCALE GENOMIC DNA]</scope>
    <source>
        <strain evidence="18 19">CKOBP-6</strain>
    </source>
</reference>
<dbReference type="SUPFAM" id="SSF55874">
    <property type="entry name" value="ATPase domain of HSP90 chaperone/DNA topoisomerase II/histidine kinase"/>
    <property type="match status" value="1"/>
</dbReference>
<dbReference type="FunFam" id="3.30.565.10:FF:000006">
    <property type="entry name" value="Sensor histidine kinase WalK"/>
    <property type="match status" value="1"/>
</dbReference>
<evidence type="ECO:0000256" key="7">
    <source>
        <dbReference type="ARBA" id="ARBA00022692"/>
    </source>
</evidence>
<feature type="domain" description="Histidine kinase" evidence="16">
    <location>
        <begin position="275"/>
        <end position="491"/>
    </location>
</feature>
<keyword evidence="6" id="KW-0808">Transferase</keyword>
<evidence type="ECO:0000256" key="15">
    <source>
        <dbReference type="SAM" id="Phobius"/>
    </source>
</evidence>
<name>A0A329MKS3_9BACL</name>
<dbReference type="InterPro" id="IPR004358">
    <property type="entry name" value="Sig_transdc_His_kin-like_C"/>
</dbReference>
<keyword evidence="4" id="KW-1003">Cell membrane</keyword>
<dbReference type="PRINTS" id="PR00344">
    <property type="entry name" value="BCTRLSENSOR"/>
</dbReference>
<dbReference type="SMART" id="SM00388">
    <property type="entry name" value="HisKA"/>
    <property type="match status" value="1"/>
</dbReference>
<feature type="transmembrane region" description="Helical" evidence="15">
    <location>
        <begin position="35"/>
        <end position="54"/>
    </location>
</feature>
<evidence type="ECO:0000256" key="8">
    <source>
        <dbReference type="ARBA" id="ARBA00022741"/>
    </source>
</evidence>
<dbReference type="SMART" id="SM00387">
    <property type="entry name" value="HATPase_c"/>
    <property type="match status" value="1"/>
</dbReference>
<dbReference type="InterPro" id="IPR050398">
    <property type="entry name" value="HssS/ArlS-like"/>
</dbReference>
<dbReference type="OrthoDB" id="9792991at2"/>
<dbReference type="GO" id="GO:0005524">
    <property type="term" value="F:ATP binding"/>
    <property type="evidence" value="ECO:0007669"/>
    <property type="project" value="UniProtKB-KW"/>
</dbReference>
<keyword evidence="7 15" id="KW-0812">Transmembrane</keyword>
<dbReference type="PROSITE" id="PS50885">
    <property type="entry name" value="HAMP"/>
    <property type="match status" value="1"/>
</dbReference>
<dbReference type="InterPro" id="IPR036890">
    <property type="entry name" value="HATPase_C_sf"/>
</dbReference>
<dbReference type="PROSITE" id="PS50109">
    <property type="entry name" value="HIS_KIN"/>
    <property type="match status" value="1"/>
</dbReference>
<dbReference type="FunFam" id="1.10.287.130:FF:000008">
    <property type="entry name" value="Two-component sensor histidine kinase"/>
    <property type="match status" value="1"/>
</dbReference>
<feature type="coiled-coil region" evidence="14">
    <location>
        <begin position="343"/>
        <end position="370"/>
    </location>
</feature>
<keyword evidence="10" id="KW-0067">ATP-binding</keyword>
<keyword evidence="5" id="KW-0597">Phosphoprotein</keyword>
<evidence type="ECO:0000256" key="11">
    <source>
        <dbReference type="ARBA" id="ARBA00022989"/>
    </source>
</evidence>
<keyword evidence="8" id="KW-0547">Nucleotide-binding</keyword>
<comment type="caution">
    <text evidence="18">The sequence shown here is derived from an EMBL/GenBank/DDBJ whole genome shotgun (WGS) entry which is preliminary data.</text>
</comment>
<evidence type="ECO:0000256" key="9">
    <source>
        <dbReference type="ARBA" id="ARBA00022777"/>
    </source>
</evidence>
<evidence type="ECO:0000256" key="1">
    <source>
        <dbReference type="ARBA" id="ARBA00000085"/>
    </source>
</evidence>
<feature type="coiled-coil region" evidence="14">
    <location>
        <begin position="248"/>
        <end position="275"/>
    </location>
</feature>
<keyword evidence="11 15" id="KW-1133">Transmembrane helix</keyword>
<dbReference type="SUPFAM" id="SSF47384">
    <property type="entry name" value="Homodimeric domain of signal transducing histidine kinase"/>
    <property type="match status" value="1"/>
</dbReference>
<evidence type="ECO:0000256" key="4">
    <source>
        <dbReference type="ARBA" id="ARBA00022475"/>
    </source>
</evidence>
<evidence type="ECO:0000256" key="6">
    <source>
        <dbReference type="ARBA" id="ARBA00022679"/>
    </source>
</evidence>
<dbReference type="InterPro" id="IPR003661">
    <property type="entry name" value="HisK_dim/P_dom"/>
</dbReference>
<dbReference type="SUPFAM" id="SSF158472">
    <property type="entry name" value="HAMP domain-like"/>
    <property type="match status" value="1"/>
</dbReference>
<dbReference type="CDD" id="cd00082">
    <property type="entry name" value="HisKA"/>
    <property type="match status" value="1"/>
</dbReference>
<dbReference type="Proteomes" id="UP000250369">
    <property type="component" value="Unassembled WGS sequence"/>
</dbReference>
<evidence type="ECO:0000256" key="13">
    <source>
        <dbReference type="ARBA" id="ARBA00023136"/>
    </source>
</evidence>
<feature type="domain" description="HAMP" evidence="17">
    <location>
        <begin position="208"/>
        <end position="260"/>
    </location>
</feature>
<keyword evidence="12" id="KW-0902">Two-component regulatory system</keyword>
<dbReference type="Pfam" id="PF00672">
    <property type="entry name" value="HAMP"/>
    <property type="match status" value="1"/>
</dbReference>
<sequence length="491" mass="56785">MKLNFFPFNMFGDLTRFAARMTKAARINMQRSIRLQLIFTFSVCVAATMLTYSISNSFLRQFNQTATIQYNTSDIENTGRELADFIRWNDRTAQDLQEYINEPRFGDQYKIMFIDPEGRVIFKNSKVTETQVDVHSLVRNAMDRSNYGVWTKGKEVTSFYPVEVQGQKGYMVISGVPEPYLSYYYSDSSLAMFAAAAAFIFLFYWMTKRKMRYIEELAQGLMEISRGNLNYRVEQRSKDELGTLASHINHMTEELQRTIEEERRAERTKNELITNVSHDLRTPLTLIMGYLRLLKDKNFENEQQAETYMNIAFSKSEKLKGLIDDLFDYTKLSNHDIRMHQEKVCLNELLEQLSEELVGYAEENELKLRRILPPEKLMVTIDADKMIRVFENLLTNAVKYSLKPGVVTVAMTRENDHVRVCVTNFGDPIAKEELPKLFDRFYRVDASRSSASGGTGLGLAIAKSIVDAHNGEIWAESEESEIRFCVKLKLA</sequence>
<evidence type="ECO:0000259" key="17">
    <source>
        <dbReference type="PROSITE" id="PS50885"/>
    </source>
</evidence>
<keyword evidence="14" id="KW-0175">Coiled coil</keyword>
<evidence type="ECO:0000256" key="3">
    <source>
        <dbReference type="ARBA" id="ARBA00012438"/>
    </source>
</evidence>
<keyword evidence="19" id="KW-1185">Reference proteome</keyword>
<evidence type="ECO:0000256" key="10">
    <source>
        <dbReference type="ARBA" id="ARBA00022840"/>
    </source>
</evidence>
<proteinExistence type="predicted"/>
<dbReference type="PANTHER" id="PTHR45528">
    <property type="entry name" value="SENSOR HISTIDINE KINASE CPXA"/>
    <property type="match status" value="1"/>
</dbReference>
<dbReference type="Gene3D" id="3.30.565.10">
    <property type="entry name" value="Histidine kinase-like ATPase, C-terminal domain"/>
    <property type="match status" value="1"/>
</dbReference>
<evidence type="ECO:0000256" key="12">
    <source>
        <dbReference type="ARBA" id="ARBA00023012"/>
    </source>
</evidence>
<dbReference type="CDD" id="cd06225">
    <property type="entry name" value="HAMP"/>
    <property type="match status" value="1"/>
</dbReference>
<comment type="catalytic activity">
    <reaction evidence="1">
        <text>ATP + protein L-histidine = ADP + protein N-phospho-L-histidine.</text>
        <dbReference type="EC" id="2.7.13.3"/>
    </reaction>
</comment>
<evidence type="ECO:0000313" key="18">
    <source>
        <dbReference type="EMBL" id="RAV20449.1"/>
    </source>
</evidence>
<dbReference type="InterPro" id="IPR036097">
    <property type="entry name" value="HisK_dim/P_sf"/>
</dbReference>
<accession>A0A329MKS3</accession>
<dbReference type="GO" id="GO:0005886">
    <property type="term" value="C:plasma membrane"/>
    <property type="evidence" value="ECO:0007669"/>
    <property type="project" value="UniProtKB-SubCell"/>
</dbReference>
<protein>
    <recommendedName>
        <fullName evidence="3">histidine kinase</fullName>
        <ecNumber evidence="3">2.7.13.3</ecNumber>
    </recommendedName>
</protein>
<dbReference type="PANTHER" id="PTHR45528:SF8">
    <property type="entry name" value="HISTIDINE KINASE"/>
    <property type="match status" value="1"/>
</dbReference>
<dbReference type="GO" id="GO:0000155">
    <property type="term" value="F:phosphorelay sensor kinase activity"/>
    <property type="evidence" value="ECO:0007669"/>
    <property type="project" value="InterPro"/>
</dbReference>
<evidence type="ECO:0000256" key="2">
    <source>
        <dbReference type="ARBA" id="ARBA00004651"/>
    </source>
</evidence>
<evidence type="ECO:0000256" key="5">
    <source>
        <dbReference type="ARBA" id="ARBA00022553"/>
    </source>
</evidence>
<dbReference type="InterPro" id="IPR003594">
    <property type="entry name" value="HATPase_dom"/>
</dbReference>